<gene>
    <name evidence="2" type="ORF">BHF71_05635</name>
</gene>
<proteinExistence type="predicted"/>
<dbReference type="EMBL" id="MIJF01000004">
    <property type="protein sequence ID" value="OEG00257.1"/>
    <property type="molecule type" value="Genomic_DNA"/>
</dbReference>
<dbReference type="Pfam" id="PF00814">
    <property type="entry name" value="TsaD"/>
    <property type="match status" value="1"/>
</dbReference>
<dbReference type="CDD" id="cd24032">
    <property type="entry name" value="ASKHA_NBD_TsaB"/>
    <property type="match status" value="1"/>
</dbReference>
<evidence type="ECO:0000313" key="3">
    <source>
        <dbReference type="Proteomes" id="UP000243739"/>
    </source>
</evidence>
<dbReference type="Proteomes" id="UP000243739">
    <property type="component" value="Unassembled WGS sequence"/>
</dbReference>
<dbReference type="GO" id="GO:0002949">
    <property type="term" value="P:tRNA threonylcarbamoyladenosine modification"/>
    <property type="evidence" value="ECO:0007669"/>
    <property type="project" value="InterPro"/>
</dbReference>
<keyword evidence="3" id="KW-1185">Reference proteome</keyword>
<dbReference type="InterPro" id="IPR000905">
    <property type="entry name" value="Gcp-like_dom"/>
</dbReference>
<dbReference type="RefSeq" id="WP_069655894.1">
    <property type="nucleotide sequence ID" value="NZ_MIJF01000004.1"/>
</dbReference>
<dbReference type="InterPro" id="IPR043129">
    <property type="entry name" value="ATPase_NBD"/>
</dbReference>
<accession>A0A1D2YXC0</accession>
<dbReference type="STRING" id="337097.BHF71_05635"/>
<comment type="caution">
    <text evidence="2">The sequence shown here is derived from an EMBL/GenBank/DDBJ whole genome shotgun (WGS) entry which is preliminary data.</text>
</comment>
<dbReference type="InterPro" id="IPR022496">
    <property type="entry name" value="T6A_TsaB"/>
</dbReference>
<protein>
    <submittedName>
        <fullName evidence="2">tRNA (Adenosine(37)-N6)-threonylcarbamoyltransferase complex dimerization subunit type 1 TsaB</fullName>
    </submittedName>
</protein>
<sequence length="237" mass="26636">MNILAIDTSTDVMGVSLLDENRVLAEVTTNLKKNHSIRLMPTIEQLFEEVKWEPKAIDLIAVAKGPGSYTGVRIGITTAKTMAWALKIPLIGVSTLEAMAYPHQNFTGLISPIIDARRGRVYTGLYKKVENKWTNVESDQITPLSKWLNLLQQTQEAVLFVGDDVELHHENIYQELGDMVSFSSSAFNIPRPSVIGLIAKERYLNGKRDDIYDFSPSYLQLAEAEAKWLEKQKINKG</sequence>
<name>A0A1D2YXC0_9BACI</name>
<dbReference type="AlphaFoldDB" id="A0A1D2YXC0"/>
<reference evidence="2 3" key="1">
    <citation type="submission" date="2016-09" db="EMBL/GenBank/DDBJ databases">
        <title>Draft genome sequence for the type strain of Vulcanibacillus modesticaldus BR, a strictly anaerobic, moderately thermophilic, and nitrate-reducing bacterium from deep sea-hydrothermal vents of the Mid-Atlantic Ridge.</title>
        <authorList>
            <person name="Abin C.A."/>
            <person name="Hollibaugh J.T."/>
        </authorList>
    </citation>
    <scope>NUCLEOTIDE SEQUENCE [LARGE SCALE GENOMIC DNA]</scope>
    <source>
        <strain evidence="2 3">BR</strain>
    </source>
</reference>
<feature type="domain" description="Gcp-like" evidence="1">
    <location>
        <begin position="23"/>
        <end position="228"/>
    </location>
</feature>
<organism evidence="2 3">
    <name type="scientific">Vulcanibacillus modesticaldus</name>
    <dbReference type="NCBI Taxonomy" id="337097"/>
    <lineage>
        <taxon>Bacteria</taxon>
        <taxon>Bacillati</taxon>
        <taxon>Bacillota</taxon>
        <taxon>Bacilli</taxon>
        <taxon>Bacillales</taxon>
        <taxon>Bacillaceae</taxon>
        <taxon>Vulcanibacillus</taxon>
    </lineage>
</organism>
<dbReference type="NCBIfam" id="TIGR03725">
    <property type="entry name" value="T6A_YeaZ"/>
    <property type="match status" value="1"/>
</dbReference>
<dbReference type="GO" id="GO:0016740">
    <property type="term" value="F:transferase activity"/>
    <property type="evidence" value="ECO:0007669"/>
    <property type="project" value="UniProtKB-KW"/>
</dbReference>
<dbReference type="Gene3D" id="3.30.420.40">
    <property type="match status" value="2"/>
</dbReference>
<evidence type="ECO:0000259" key="1">
    <source>
        <dbReference type="Pfam" id="PF00814"/>
    </source>
</evidence>
<evidence type="ECO:0000313" key="2">
    <source>
        <dbReference type="EMBL" id="OEG00257.1"/>
    </source>
</evidence>
<dbReference type="PANTHER" id="PTHR11735:SF11">
    <property type="entry name" value="TRNA THREONYLCARBAMOYLADENOSINE BIOSYNTHESIS PROTEIN TSAB"/>
    <property type="match status" value="1"/>
</dbReference>
<dbReference type="PANTHER" id="PTHR11735">
    <property type="entry name" value="TRNA N6-ADENOSINE THREONYLCARBAMOYLTRANSFERASE"/>
    <property type="match status" value="1"/>
</dbReference>
<dbReference type="SUPFAM" id="SSF53067">
    <property type="entry name" value="Actin-like ATPase domain"/>
    <property type="match status" value="2"/>
</dbReference>
<dbReference type="GO" id="GO:0005829">
    <property type="term" value="C:cytosol"/>
    <property type="evidence" value="ECO:0007669"/>
    <property type="project" value="TreeGrafter"/>
</dbReference>
<keyword evidence="2" id="KW-0808">Transferase</keyword>
<dbReference type="OrthoDB" id="9784166at2"/>